<evidence type="ECO:0000313" key="10">
    <source>
        <dbReference type="EMBL" id="MDG3003357.1"/>
    </source>
</evidence>
<dbReference type="InterPro" id="IPR016205">
    <property type="entry name" value="Glycerol_DH"/>
</dbReference>
<organism evidence="10 11">
    <name type="scientific">Paludisphaera mucosa</name>
    <dbReference type="NCBI Taxonomy" id="3030827"/>
    <lineage>
        <taxon>Bacteria</taxon>
        <taxon>Pseudomonadati</taxon>
        <taxon>Planctomycetota</taxon>
        <taxon>Planctomycetia</taxon>
        <taxon>Isosphaerales</taxon>
        <taxon>Isosphaeraceae</taxon>
        <taxon>Paludisphaera</taxon>
    </lineage>
</organism>
<evidence type="ECO:0000256" key="6">
    <source>
        <dbReference type="ARBA" id="ARBA00023027"/>
    </source>
</evidence>
<keyword evidence="8" id="KW-0594">Phospholipid biosynthesis</keyword>
<keyword evidence="4" id="KW-0521">NADP</keyword>
<comment type="caution">
    <text evidence="10">The sequence shown here is derived from an EMBL/GenBank/DDBJ whole genome shotgun (WGS) entry which is preliminary data.</text>
</comment>
<evidence type="ECO:0000256" key="1">
    <source>
        <dbReference type="ARBA" id="ARBA00022490"/>
    </source>
</evidence>
<dbReference type="RefSeq" id="WP_277859710.1">
    <property type="nucleotide sequence ID" value="NZ_JARRAG010000001.1"/>
</dbReference>
<dbReference type="Pfam" id="PF13685">
    <property type="entry name" value="Fe-ADH_2"/>
    <property type="match status" value="1"/>
</dbReference>
<dbReference type="Gene3D" id="1.20.1090.10">
    <property type="entry name" value="Dehydroquinate synthase-like - alpha domain"/>
    <property type="match status" value="1"/>
</dbReference>
<dbReference type="EMBL" id="JARRAG010000001">
    <property type="protein sequence ID" value="MDG3003357.1"/>
    <property type="molecule type" value="Genomic_DNA"/>
</dbReference>
<evidence type="ECO:0000256" key="9">
    <source>
        <dbReference type="ARBA" id="ARBA00023264"/>
    </source>
</evidence>
<evidence type="ECO:0000256" key="8">
    <source>
        <dbReference type="ARBA" id="ARBA00023209"/>
    </source>
</evidence>
<dbReference type="InterPro" id="IPR032837">
    <property type="entry name" value="G1PDH"/>
</dbReference>
<reference evidence="10 11" key="1">
    <citation type="submission" date="2023-03" db="EMBL/GenBank/DDBJ databases">
        <title>Paludisphaera mucosa sp. nov. a novel planctomycete from northern fen.</title>
        <authorList>
            <person name="Ivanova A."/>
        </authorList>
    </citation>
    <scope>NUCLEOTIDE SEQUENCE [LARGE SCALE GENOMIC DNA]</scope>
    <source>
        <strain evidence="10 11">Pla2</strain>
    </source>
</reference>
<dbReference type="PANTHER" id="PTHR43616">
    <property type="entry name" value="GLYCEROL DEHYDROGENASE"/>
    <property type="match status" value="1"/>
</dbReference>
<evidence type="ECO:0000256" key="5">
    <source>
        <dbReference type="ARBA" id="ARBA00023002"/>
    </source>
</evidence>
<evidence type="ECO:0000256" key="3">
    <source>
        <dbReference type="ARBA" id="ARBA00022723"/>
    </source>
</evidence>
<dbReference type="SUPFAM" id="SSF56796">
    <property type="entry name" value="Dehydroquinate synthase-like"/>
    <property type="match status" value="1"/>
</dbReference>
<dbReference type="PANTHER" id="PTHR43616:SF5">
    <property type="entry name" value="GLYCEROL DEHYDROGENASE 1"/>
    <property type="match status" value="1"/>
</dbReference>
<keyword evidence="5 10" id="KW-0560">Oxidoreductase</keyword>
<keyword evidence="7" id="KW-0443">Lipid metabolism</keyword>
<keyword evidence="2" id="KW-0444">Lipid biosynthesis</keyword>
<evidence type="ECO:0000313" key="11">
    <source>
        <dbReference type="Proteomes" id="UP001216907"/>
    </source>
</evidence>
<dbReference type="CDD" id="cd08175">
    <property type="entry name" value="G1PDH"/>
    <property type="match status" value="1"/>
</dbReference>
<evidence type="ECO:0000256" key="2">
    <source>
        <dbReference type="ARBA" id="ARBA00022516"/>
    </source>
</evidence>
<sequence length="453" mass="49002">MITVASPDAPLLEKALRAARDTRHLAVGEGLRHIAAESFASAFGSAAAVIVADANTFEAAGRDVLAAFQREGVSYETPFLFGTDVRADFEDVERLEAALRELEAVPVAVGSGTINDLTKLVAHRLRRPYMTVATAASMDGYTAFGASITHHGSKQTFDCPGPRAVVADLEVIAGAPDGMNASGYADLLAKNVAGADWTLAEAAGVEPIDPDVWQTVQGRLRSWIGSPAGVASHDPDALRGLVSGLLICGFAMQAHQTSRPASGAEHQFSHLWDMQDHIFRGVAPSHGFKVGIGTLASLALYQDLLARELETIDVGRAVAAWPTFEQDDRRIARLFVSDALAGKAAKETRAKHPSPDELADQLLRLQREWPALRERLARHLIPFAEARDLLRAAGCPDRPEAIGISSRRLRDSFEQAYFIRRRFTILDVFRRFGILEDALESIWAPTGPFGDAP</sequence>
<dbReference type="Gene3D" id="3.40.50.1970">
    <property type="match status" value="1"/>
</dbReference>
<proteinExistence type="predicted"/>
<evidence type="ECO:0000256" key="4">
    <source>
        <dbReference type="ARBA" id="ARBA00022857"/>
    </source>
</evidence>
<protein>
    <submittedName>
        <fullName evidence="10">Sn-glycerol-1-phosphate dehydrogenase</fullName>
        <ecNumber evidence="10">1.1.1.261</ecNumber>
    </submittedName>
</protein>
<keyword evidence="1" id="KW-0963">Cytoplasm</keyword>
<gene>
    <name evidence="10" type="ORF">PZE19_06235</name>
</gene>
<dbReference type="Proteomes" id="UP001216907">
    <property type="component" value="Unassembled WGS sequence"/>
</dbReference>
<accession>A0ABT6F6Z9</accession>
<keyword evidence="3" id="KW-0479">Metal-binding</keyword>
<keyword evidence="9" id="KW-1208">Phospholipid metabolism</keyword>
<keyword evidence="11" id="KW-1185">Reference proteome</keyword>
<keyword evidence="6" id="KW-0520">NAD</keyword>
<evidence type="ECO:0000256" key="7">
    <source>
        <dbReference type="ARBA" id="ARBA00023098"/>
    </source>
</evidence>
<name>A0ABT6F6Z9_9BACT</name>
<dbReference type="GO" id="GO:0050492">
    <property type="term" value="F:glycerol-1-phosphate dehydrogenase [NAD(P)+] activity"/>
    <property type="evidence" value="ECO:0007669"/>
    <property type="project" value="UniProtKB-EC"/>
</dbReference>
<dbReference type="EC" id="1.1.1.261" evidence="10"/>